<dbReference type="AlphaFoldDB" id="R9AJZ5"/>
<evidence type="ECO:0000313" key="1">
    <source>
        <dbReference type="EMBL" id="EOR02415.1"/>
    </source>
</evidence>
<dbReference type="Proteomes" id="UP000016201">
    <property type="component" value="Unassembled WGS sequence"/>
</dbReference>
<comment type="caution">
    <text evidence="1">The sequence shown here is derived from an EMBL/GenBank/DDBJ whole genome shotgun (WGS) entry which is preliminary data.</text>
</comment>
<evidence type="ECO:0000313" key="2">
    <source>
        <dbReference type="Proteomes" id="UP000016201"/>
    </source>
</evidence>
<organism evidence="1 2">
    <name type="scientific">Acinetobacter tandoii DSM 14970 = CIP 107469</name>
    <dbReference type="NCBI Taxonomy" id="1120927"/>
    <lineage>
        <taxon>Bacteria</taxon>
        <taxon>Pseudomonadati</taxon>
        <taxon>Pseudomonadota</taxon>
        <taxon>Gammaproteobacteria</taxon>
        <taxon>Moraxellales</taxon>
        <taxon>Moraxellaceae</taxon>
        <taxon>Acinetobacter</taxon>
    </lineage>
</organism>
<dbReference type="EMBL" id="AQFM01000048">
    <property type="protein sequence ID" value="EOR02415.1"/>
    <property type="molecule type" value="Genomic_DNA"/>
</dbReference>
<keyword evidence="2" id="KW-1185">Reference proteome</keyword>
<reference evidence="1 2" key="1">
    <citation type="submission" date="2013-03" db="EMBL/GenBank/DDBJ databases">
        <title>The Genome Sequence of Acinetobacter tandoii CIP 107469.</title>
        <authorList>
            <consortium name="The Broad Institute Genome Sequencing Platform"/>
            <consortium name="The Broad Institute Genome Sequencing Center for Infectious Disease"/>
            <person name="Cerqueira G."/>
            <person name="Feldgarden M."/>
            <person name="Courvalin P."/>
            <person name="Perichon B."/>
            <person name="Grillot-Courvalin C."/>
            <person name="Clermont D."/>
            <person name="Rocha E."/>
            <person name="Yoon E.-J."/>
            <person name="Nemec A."/>
            <person name="Walker B."/>
            <person name="Young S.K."/>
            <person name="Zeng Q."/>
            <person name="Gargeya S."/>
            <person name="Fitzgerald M."/>
            <person name="Haas B."/>
            <person name="Abouelleil A."/>
            <person name="Alvarado L."/>
            <person name="Arachchi H.M."/>
            <person name="Berlin A.M."/>
            <person name="Chapman S.B."/>
            <person name="Dewar J."/>
            <person name="Goldberg J."/>
            <person name="Griggs A."/>
            <person name="Gujja S."/>
            <person name="Hansen M."/>
            <person name="Howarth C."/>
            <person name="Imamovic A."/>
            <person name="Larimer J."/>
            <person name="McCowan C."/>
            <person name="Murphy C."/>
            <person name="Neiman D."/>
            <person name="Pearson M."/>
            <person name="Priest M."/>
            <person name="Roberts A."/>
            <person name="Saif S."/>
            <person name="Shea T."/>
            <person name="Sisk P."/>
            <person name="Sykes S."/>
            <person name="Wortman J."/>
            <person name="Nusbaum C."/>
            <person name="Birren B."/>
        </authorList>
    </citation>
    <scope>NUCLEOTIDE SEQUENCE [LARGE SCALE GENOMIC DNA]</scope>
    <source>
        <strain evidence="1 2">CIP 107469</strain>
    </source>
</reference>
<proteinExistence type="predicted"/>
<gene>
    <name evidence="1" type="ORF">I593_03683</name>
</gene>
<protein>
    <submittedName>
        <fullName evidence="1">Uncharacterized protein</fullName>
    </submittedName>
</protein>
<accession>R9AJZ5</accession>
<name>R9AJZ5_9GAMM</name>
<sequence length="51" mass="5601">MAKTVKVRVIVSNSSATNKDSSNIAKGHKHLSFLAGYFKSNTSTKKEYKPT</sequence>